<gene>
    <name evidence="3" type="ORF">MVEN_02578000</name>
</gene>
<dbReference type="InterPro" id="IPR016197">
    <property type="entry name" value="Chromo-like_dom_sf"/>
</dbReference>
<dbReference type="Gene3D" id="2.40.50.40">
    <property type="match status" value="1"/>
</dbReference>
<name>A0A8H6U1M1_9AGAR</name>
<evidence type="ECO:0000256" key="1">
    <source>
        <dbReference type="SAM" id="MobiDB-lite"/>
    </source>
</evidence>
<evidence type="ECO:0000313" key="4">
    <source>
        <dbReference type="Proteomes" id="UP000620124"/>
    </source>
</evidence>
<evidence type="ECO:0000313" key="3">
    <source>
        <dbReference type="EMBL" id="KAF7326842.1"/>
    </source>
</evidence>
<keyword evidence="4" id="KW-1185">Reference proteome</keyword>
<sequence>MPATRTNPRWRASGSTLSEPSTSSSSLHRSSRFPSRDASESSLTSCSPSPPPEPKKIHGTITIRGQKLQPTVVLNTLWYWIAERKAIDDRRRAGVPAPWTTDPIFRDFKFCNAYRVLDRTSQFVVAEVVEKGSHLSDTELLFRILLFNAFNRIETWELLQKEFGVRLTWKDYNIHAYNKVLTKAKNRGMSLFTSAYMKIGKKMDYEANHMRHLQLLEILMKDLPGILATSEYAVEVYEELAGYPGMAEFTAYQLMISLSYSRLLNFCANDFVVAGPGASSGLVKMFGSSLVKAKYAVPDIESDIIRWMVETQCEHFDRLDLEFPFLRGANGKERKLDVADMEHAVCEVDKYARKAHPGVRGIGGRTQLRGTFHASPDVLPKTPILPTAWEDPARKVMRVRPGPIVVEQKWIVLKILDDRPAQNGNHDDAVEYLMDWLGYKPTWEPRYSVVLDAPALVAEYQAGLAKKKAKKARR</sequence>
<feature type="domain" description="Chromo" evidence="2">
    <location>
        <begin position="410"/>
        <end position="472"/>
    </location>
</feature>
<dbReference type="Pfam" id="PF18723">
    <property type="entry name" value="HMUDK_hel"/>
    <property type="match status" value="1"/>
</dbReference>
<dbReference type="Proteomes" id="UP000620124">
    <property type="component" value="Unassembled WGS sequence"/>
</dbReference>
<dbReference type="OrthoDB" id="433924at2759"/>
<dbReference type="GO" id="GO:0006338">
    <property type="term" value="P:chromatin remodeling"/>
    <property type="evidence" value="ECO:0007669"/>
    <property type="project" value="UniProtKB-ARBA"/>
</dbReference>
<organism evidence="3 4">
    <name type="scientific">Mycena venus</name>
    <dbReference type="NCBI Taxonomy" id="2733690"/>
    <lineage>
        <taxon>Eukaryota</taxon>
        <taxon>Fungi</taxon>
        <taxon>Dikarya</taxon>
        <taxon>Basidiomycota</taxon>
        <taxon>Agaricomycotina</taxon>
        <taxon>Agaricomycetes</taxon>
        <taxon>Agaricomycetidae</taxon>
        <taxon>Agaricales</taxon>
        <taxon>Marasmiineae</taxon>
        <taxon>Mycenaceae</taxon>
        <taxon>Mycena</taxon>
    </lineage>
</organism>
<feature type="region of interest" description="Disordered" evidence="1">
    <location>
        <begin position="1"/>
        <end position="58"/>
    </location>
</feature>
<dbReference type="SUPFAM" id="SSF54160">
    <property type="entry name" value="Chromo domain-like"/>
    <property type="match status" value="1"/>
</dbReference>
<dbReference type="EMBL" id="JACAZI010000039">
    <property type="protein sequence ID" value="KAF7326842.1"/>
    <property type="molecule type" value="Genomic_DNA"/>
</dbReference>
<evidence type="ECO:0000259" key="2">
    <source>
        <dbReference type="PROSITE" id="PS50013"/>
    </source>
</evidence>
<proteinExistence type="predicted"/>
<dbReference type="InterPro" id="IPR000953">
    <property type="entry name" value="Chromo/chromo_shadow_dom"/>
</dbReference>
<reference evidence="3" key="1">
    <citation type="submission" date="2020-05" db="EMBL/GenBank/DDBJ databases">
        <title>Mycena genomes resolve the evolution of fungal bioluminescence.</title>
        <authorList>
            <person name="Tsai I.J."/>
        </authorList>
    </citation>
    <scope>NUCLEOTIDE SEQUENCE</scope>
    <source>
        <strain evidence="3">CCC161011</strain>
    </source>
</reference>
<dbReference type="AlphaFoldDB" id="A0A8H6U1M1"/>
<dbReference type="PROSITE" id="PS50013">
    <property type="entry name" value="CHROMO_2"/>
    <property type="match status" value="1"/>
</dbReference>
<accession>A0A8H6U1M1</accession>
<dbReference type="InterPro" id="IPR040684">
    <property type="entry name" value="HMUDK_hel"/>
</dbReference>
<protein>
    <submittedName>
        <fullName evidence="3">Chromo domain-containing protein</fullName>
    </submittedName>
</protein>
<dbReference type="CDD" id="cd00024">
    <property type="entry name" value="CD_CSD"/>
    <property type="match status" value="1"/>
</dbReference>
<comment type="caution">
    <text evidence="3">The sequence shown here is derived from an EMBL/GenBank/DDBJ whole genome shotgun (WGS) entry which is preliminary data.</text>
</comment>
<feature type="compositionally biased region" description="Low complexity" evidence="1">
    <location>
        <begin position="13"/>
        <end position="28"/>
    </location>
</feature>